<evidence type="ECO:0000313" key="6">
    <source>
        <dbReference type="Proteomes" id="UP000018466"/>
    </source>
</evidence>
<dbReference type="RefSeq" id="WP_009532182.1">
    <property type="nucleotide sequence ID" value="NZ_CAUOLT010000005.1"/>
</dbReference>
<dbReference type="AlphaFoldDB" id="A0AA36Y6R4"/>
<dbReference type="SUPFAM" id="SSF55315">
    <property type="entry name" value="L30e-like"/>
    <property type="match status" value="1"/>
</dbReference>
<keyword evidence="2" id="KW-0489">Methyltransferase</keyword>
<dbReference type="EMBL" id="AGEL01000003">
    <property type="protein sequence ID" value="EHO18164.1"/>
    <property type="molecule type" value="Genomic_DNA"/>
</dbReference>
<comment type="similarity">
    <text evidence="1">Belongs to the class IV-like SAM-binding methyltransferase superfamily. RNA methyltransferase TrmH family.</text>
</comment>
<dbReference type="SMART" id="SM00967">
    <property type="entry name" value="SpoU_sub_bind"/>
    <property type="match status" value="1"/>
</dbReference>
<evidence type="ECO:0000256" key="1">
    <source>
        <dbReference type="ARBA" id="ARBA00007228"/>
    </source>
</evidence>
<evidence type="ECO:0000259" key="4">
    <source>
        <dbReference type="SMART" id="SM00967"/>
    </source>
</evidence>
<organism evidence="5 6">
    <name type="scientific">Stomatobaculum longum</name>
    <dbReference type="NCBI Taxonomy" id="796942"/>
    <lineage>
        <taxon>Bacteria</taxon>
        <taxon>Bacillati</taxon>
        <taxon>Bacillota</taxon>
        <taxon>Clostridia</taxon>
        <taxon>Lachnospirales</taxon>
        <taxon>Lachnospiraceae</taxon>
        <taxon>Stomatobaculum</taxon>
    </lineage>
</organism>
<dbReference type="GO" id="GO:0008173">
    <property type="term" value="F:RNA methyltransferase activity"/>
    <property type="evidence" value="ECO:0007669"/>
    <property type="project" value="InterPro"/>
</dbReference>
<dbReference type="GO" id="GO:0032259">
    <property type="term" value="P:methylation"/>
    <property type="evidence" value="ECO:0007669"/>
    <property type="project" value="UniProtKB-KW"/>
</dbReference>
<name>A0AA36Y6R4_9FIRM</name>
<dbReference type="SUPFAM" id="SSF75217">
    <property type="entry name" value="alpha/beta knot"/>
    <property type="match status" value="1"/>
</dbReference>
<sequence length="263" mass="28478">MITSPANKKVKEVRALFEKASLRAERGLFPVEGVRMFLEAPAAEIEELYVSESFAARAEGEVREKIEALGAETVADNIFAKMSDTKTPQGVLALLRMQRKSLAEVLAKGASCFLAVESLQDPGNLGTMLRAGEGAGLSAILANRGTVDIYNPKVIRATMGSIFRIPVVYADDWLAALRELSANHFSLYAAALQASVPYDSIDYPEKTAFLIGNEAAGLTTETITMADQSIHIPMLGQVESLNAAVAASVLLYERARQRRRGTR</sequence>
<comment type="caution">
    <text evidence="5">The sequence shown here is derived from an EMBL/GenBank/DDBJ whole genome shotgun (WGS) entry which is preliminary data.</text>
</comment>
<keyword evidence="3" id="KW-0808">Transferase</keyword>
<keyword evidence="6" id="KW-1185">Reference proteome</keyword>
<dbReference type="InterPro" id="IPR001537">
    <property type="entry name" value="SpoU_MeTrfase"/>
</dbReference>
<dbReference type="PANTHER" id="PTHR43191">
    <property type="entry name" value="RRNA METHYLTRANSFERASE 3"/>
    <property type="match status" value="1"/>
</dbReference>
<dbReference type="Pfam" id="PF22435">
    <property type="entry name" value="MRM3-like_sub_bind"/>
    <property type="match status" value="1"/>
</dbReference>
<protein>
    <recommendedName>
        <fullName evidence="4">RNA 2-O ribose methyltransferase substrate binding domain-containing protein</fullName>
    </recommendedName>
</protein>
<evidence type="ECO:0000256" key="2">
    <source>
        <dbReference type="ARBA" id="ARBA00022603"/>
    </source>
</evidence>
<accession>A0AA36Y6R4</accession>
<dbReference type="GO" id="GO:0006396">
    <property type="term" value="P:RNA processing"/>
    <property type="evidence" value="ECO:0007669"/>
    <property type="project" value="InterPro"/>
</dbReference>
<dbReference type="Gene3D" id="3.40.1280.10">
    <property type="match status" value="1"/>
</dbReference>
<dbReference type="InterPro" id="IPR013123">
    <property type="entry name" value="SpoU_subst-bd"/>
</dbReference>
<dbReference type="Gene3D" id="3.30.1330.30">
    <property type="match status" value="1"/>
</dbReference>
<dbReference type="InterPro" id="IPR051259">
    <property type="entry name" value="rRNA_Methyltransferase"/>
</dbReference>
<dbReference type="InterPro" id="IPR029026">
    <property type="entry name" value="tRNA_m1G_MTases_N"/>
</dbReference>
<dbReference type="Pfam" id="PF00588">
    <property type="entry name" value="SpoU_methylase"/>
    <property type="match status" value="1"/>
</dbReference>
<dbReference type="InterPro" id="IPR029064">
    <property type="entry name" value="Ribosomal_eL30-like_sf"/>
</dbReference>
<dbReference type="PANTHER" id="PTHR43191:SF2">
    <property type="entry name" value="RRNA METHYLTRANSFERASE 3, MITOCHONDRIAL"/>
    <property type="match status" value="1"/>
</dbReference>
<dbReference type="InterPro" id="IPR053888">
    <property type="entry name" value="MRM3-like_sub_bind"/>
</dbReference>
<evidence type="ECO:0000313" key="5">
    <source>
        <dbReference type="EMBL" id="EHO18164.1"/>
    </source>
</evidence>
<feature type="domain" description="RNA 2-O ribose methyltransferase substrate binding" evidence="4">
    <location>
        <begin position="30"/>
        <end position="101"/>
    </location>
</feature>
<dbReference type="InterPro" id="IPR029028">
    <property type="entry name" value="Alpha/beta_knot_MTases"/>
</dbReference>
<reference evidence="5 6" key="1">
    <citation type="submission" date="2011-10" db="EMBL/GenBank/DDBJ databases">
        <title>The Genome Sequence of Lachnospiraceae bacterium ACC2.</title>
        <authorList>
            <consortium name="The Broad Institute Genome Sequencing Platform"/>
            <person name="Earl A."/>
            <person name="Ward D."/>
            <person name="Feldgarden M."/>
            <person name="Gevers D."/>
            <person name="Sizova M."/>
            <person name="Hazen A."/>
            <person name="Epstein S."/>
            <person name="Young S.K."/>
            <person name="Zeng Q."/>
            <person name="Gargeya S."/>
            <person name="Fitzgerald M."/>
            <person name="Haas B."/>
            <person name="Abouelleil A."/>
            <person name="Alvarado L."/>
            <person name="Arachchi H.M."/>
            <person name="Berlin A."/>
            <person name="Brown A."/>
            <person name="Chapman S.B."/>
            <person name="Chen Z."/>
            <person name="Dunbar C."/>
            <person name="Freedman E."/>
            <person name="Gearin G."/>
            <person name="Goldberg J."/>
            <person name="Griggs A."/>
            <person name="Gujja S."/>
            <person name="Heiman D."/>
            <person name="Howarth C."/>
            <person name="Larson L."/>
            <person name="Lui A."/>
            <person name="MacDonald P.J.P."/>
            <person name="Montmayeur A."/>
            <person name="Murphy C."/>
            <person name="Neiman D."/>
            <person name="Pearson M."/>
            <person name="Priest M."/>
            <person name="Roberts A."/>
            <person name="Saif S."/>
            <person name="Shea T."/>
            <person name="Shenoy N."/>
            <person name="Sisk P."/>
            <person name="Stolte C."/>
            <person name="Sykes S."/>
            <person name="Wortman J."/>
            <person name="Nusbaum C."/>
            <person name="Birren B."/>
        </authorList>
    </citation>
    <scope>NUCLEOTIDE SEQUENCE [LARGE SCALE GENOMIC DNA]</scope>
    <source>
        <strain evidence="5 6">ACC2</strain>
    </source>
</reference>
<dbReference type="GO" id="GO:0003723">
    <property type="term" value="F:RNA binding"/>
    <property type="evidence" value="ECO:0007669"/>
    <property type="project" value="InterPro"/>
</dbReference>
<proteinExistence type="inferred from homology"/>
<dbReference type="CDD" id="cd18095">
    <property type="entry name" value="SpoU-like_rRNA-MTase"/>
    <property type="match status" value="1"/>
</dbReference>
<gene>
    <name evidence="5" type="ORF">HMPREF9623_00348</name>
</gene>
<dbReference type="GeneID" id="86940140"/>
<dbReference type="Proteomes" id="UP000018466">
    <property type="component" value="Unassembled WGS sequence"/>
</dbReference>
<dbReference type="GO" id="GO:0005737">
    <property type="term" value="C:cytoplasm"/>
    <property type="evidence" value="ECO:0007669"/>
    <property type="project" value="UniProtKB-ARBA"/>
</dbReference>
<evidence type="ECO:0000256" key="3">
    <source>
        <dbReference type="ARBA" id="ARBA00022679"/>
    </source>
</evidence>